<dbReference type="Pfam" id="PF01564">
    <property type="entry name" value="Spermine_synth"/>
    <property type="match status" value="1"/>
</dbReference>
<protein>
    <submittedName>
        <fullName evidence="1">Uncharacterized protein</fullName>
    </submittedName>
</protein>
<sequence>MQHRRKQSLIVLLLRSLFVGQLFLIATKALSTLQKPFVSQVTAWLNDEGISWCPADVPVQFQSPSTAFLKLDSSSILLHLIPTPTSFNETLPPIFNKRLTDLVSATGCEKGYSKVIHLFQDVWIKKNEIVKARLSVQSGEGKQRRIFARKTTVQRINATFAMSFLEEHHLWGATRAKYYFGLFLECSGNNNCQELVAVATFSARRRVKRDGWTFKSHELLRYCAQRHAFVVGGISKLCKAFINDVKPDDIVTVVDRDWGNGSGWHSIGFHTVATMDPLAMIVNPNEPGLRRHIVGNWIQVDDLKTFSEANSNFRRLGLPREVLSKLNTTIDVAVIQKDLAKENFFPVYDTGVERLFWVINSTIPGSTQTLWQESEPKYATMYYSDNIGIMSLLRDAAAVSRPLDSLQSIKDVESWKASGVARSAKLIFSAPSSMDPDATVEVRERENGWRTVGIVGSKKNPSIYHSMYRVARNDQVEPDVIVSEFIKTMAVVALAGTHQEKDKKTTKFLHFGFGAGTLVRYLANKVQNSQHVALELDHGVVDAAKQLIPDCPNVSILSQDALQFVAEAVGQNVEPFDCVCIDVFDEDLKVPEEFYSPSFMTDLSDNLLSADGILVQNFHSGGKRRETILQNAARASSKVFPNSCFVFSLDSKPNGGNAVLFASHRPFNSNDGDDILQTLSHNAFLVQQKFGLSFDAVARVQNARRIA</sequence>
<dbReference type="SUPFAM" id="SSF53335">
    <property type="entry name" value="S-adenosyl-L-methionine-dependent methyltransferases"/>
    <property type="match status" value="1"/>
</dbReference>
<reference evidence="1" key="1">
    <citation type="submission" date="2023-08" db="EMBL/GenBank/DDBJ databases">
        <authorList>
            <person name="Audoor S."/>
            <person name="Bilcke G."/>
        </authorList>
    </citation>
    <scope>NUCLEOTIDE SEQUENCE</scope>
</reference>
<dbReference type="Gene3D" id="3.40.50.150">
    <property type="entry name" value="Vaccinia Virus protein VP39"/>
    <property type="match status" value="1"/>
</dbReference>
<organism evidence="1 2">
    <name type="scientific">Cylindrotheca closterium</name>
    <dbReference type="NCBI Taxonomy" id="2856"/>
    <lineage>
        <taxon>Eukaryota</taxon>
        <taxon>Sar</taxon>
        <taxon>Stramenopiles</taxon>
        <taxon>Ochrophyta</taxon>
        <taxon>Bacillariophyta</taxon>
        <taxon>Bacillariophyceae</taxon>
        <taxon>Bacillariophycidae</taxon>
        <taxon>Bacillariales</taxon>
        <taxon>Bacillariaceae</taxon>
        <taxon>Cylindrotheca</taxon>
    </lineage>
</organism>
<dbReference type="AlphaFoldDB" id="A0AAD2PW06"/>
<dbReference type="Proteomes" id="UP001295423">
    <property type="component" value="Unassembled WGS sequence"/>
</dbReference>
<name>A0AAD2PW06_9STRA</name>
<accession>A0AAD2PW06</accession>
<evidence type="ECO:0000313" key="1">
    <source>
        <dbReference type="EMBL" id="CAJ1958650.1"/>
    </source>
</evidence>
<comment type="caution">
    <text evidence="1">The sequence shown here is derived from an EMBL/GenBank/DDBJ whole genome shotgun (WGS) entry which is preliminary data.</text>
</comment>
<proteinExistence type="predicted"/>
<dbReference type="EMBL" id="CAKOGP040001980">
    <property type="protein sequence ID" value="CAJ1958650.1"/>
    <property type="molecule type" value="Genomic_DNA"/>
</dbReference>
<dbReference type="InterPro" id="IPR029063">
    <property type="entry name" value="SAM-dependent_MTases_sf"/>
</dbReference>
<keyword evidence="2" id="KW-1185">Reference proteome</keyword>
<gene>
    <name evidence="1" type="ORF">CYCCA115_LOCUS17282</name>
</gene>
<evidence type="ECO:0000313" key="2">
    <source>
        <dbReference type="Proteomes" id="UP001295423"/>
    </source>
</evidence>